<dbReference type="PANTHER" id="PTHR37739:SF18">
    <property type="entry name" value="KINESIN-LIKE PROTEIN KIN-12C"/>
    <property type="match status" value="1"/>
</dbReference>
<evidence type="ECO:0000313" key="7">
    <source>
        <dbReference type="EMBL" id="KAI5393414.1"/>
    </source>
</evidence>
<evidence type="ECO:0000256" key="2">
    <source>
        <dbReference type="ARBA" id="ARBA00022741"/>
    </source>
</evidence>
<evidence type="ECO:0000256" key="5">
    <source>
        <dbReference type="ARBA" id="ARBA00023175"/>
    </source>
</evidence>
<sequence>MTLKKDLERKQELLEGLLFDFRLLQELASNSKEIKDQTEQLIISLSQARYELEIKSSQLDNILIQNRKLEASLADTEKVLTRSNYDLELAKESIEKFADQNEELRNLSKELYANKTETEVQIFTAVKDKSSLEASSLSGACSLLSECCVSSPLSHASSTSSRICRHT</sequence>
<evidence type="ECO:0000256" key="6">
    <source>
        <dbReference type="SAM" id="Coils"/>
    </source>
</evidence>
<dbReference type="EMBL" id="JAMSHJ010000006">
    <property type="protein sequence ID" value="KAI5393414.1"/>
    <property type="molecule type" value="Genomic_DNA"/>
</dbReference>
<protein>
    <submittedName>
        <fullName evidence="7">Uncharacterized protein</fullName>
    </submittedName>
</protein>
<keyword evidence="4 6" id="KW-0175">Coiled coil</keyword>
<keyword evidence="3" id="KW-0067">ATP-binding</keyword>
<evidence type="ECO:0000313" key="8">
    <source>
        <dbReference type="Proteomes" id="UP001058974"/>
    </source>
</evidence>
<feature type="coiled-coil region" evidence="6">
    <location>
        <begin position="59"/>
        <end position="121"/>
    </location>
</feature>
<keyword evidence="1" id="KW-0493">Microtubule</keyword>
<keyword evidence="8" id="KW-1185">Reference proteome</keyword>
<evidence type="ECO:0000256" key="4">
    <source>
        <dbReference type="ARBA" id="ARBA00023054"/>
    </source>
</evidence>
<evidence type="ECO:0000256" key="1">
    <source>
        <dbReference type="ARBA" id="ARBA00022701"/>
    </source>
</evidence>
<keyword evidence="2" id="KW-0547">Nucleotide-binding</keyword>
<organism evidence="7 8">
    <name type="scientific">Pisum sativum</name>
    <name type="common">Garden pea</name>
    <name type="synonym">Lathyrus oleraceus</name>
    <dbReference type="NCBI Taxonomy" id="3888"/>
    <lineage>
        <taxon>Eukaryota</taxon>
        <taxon>Viridiplantae</taxon>
        <taxon>Streptophyta</taxon>
        <taxon>Embryophyta</taxon>
        <taxon>Tracheophyta</taxon>
        <taxon>Spermatophyta</taxon>
        <taxon>Magnoliopsida</taxon>
        <taxon>eudicotyledons</taxon>
        <taxon>Gunneridae</taxon>
        <taxon>Pentapetalae</taxon>
        <taxon>rosids</taxon>
        <taxon>fabids</taxon>
        <taxon>Fabales</taxon>
        <taxon>Fabaceae</taxon>
        <taxon>Papilionoideae</taxon>
        <taxon>50 kb inversion clade</taxon>
        <taxon>NPAAA clade</taxon>
        <taxon>Hologalegina</taxon>
        <taxon>IRL clade</taxon>
        <taxon>Fabeae</taxon>
        <taxon>Lathyrus</taxon>
    </lineage>
</organism>
<dbReference type="GO" id="GO:0005874">
    <property type="term" value="C:microtubule"/>
    <property type="evidence" value="ECO:0007669"/>
    <property type="project" value="UniProtKB-KW"/>
</dbReference>
<keyword evidence="5" id="KW-0505">Motor protein</keyword>
<dbReference type="Proteomes" id="UP001058974">
    <property type="component" value="Chromosome 6"/>
</dbReference>
<accession>A0A9D5A2Y0</accession>
<dbReference type="PANTHER" id="PTHR37739">
    <property type="entry name" value="KINESIN-LIKE PROTEIN KIN-12D"/>
    <property type="match status" value="1"/>
</dbReference>
<proteinExistence type="predicted"/>
<dbReference type="GO" id="GO:0005524">
    <property type="term" value="F:ATP binding"/>
    <property type="evidence" value="ECO:0007669"/>
    <property type="project" value="UniProtKB-KW"/>
</dbReference>
<reference evidence="7 8" key="1">
    <citation type="journal article" date="2022" name="Nat. Genet.">
        <title>Improved pea reference genome and pan-genome highlight genomic features and evolutionary characteristics.</title>
        <authorList>
            <person name="Yang T."/>
            <person name="Liu R."/>
            <person name="Luo Y."/>
            <person name="Hu S."/>
            <person name="Wang D."/>
            <person name="Wang C."/>
            <person name="Pandey M.K."/>
            <person name="Ge S."/>
            <person name="Xu Q."/>
            <person name="Li N."/>
            <person name="Li G."/>
            <person name="Huang Y."/>
            <person name="Saxena R.K."/>
            <person name="Ji Y."/>
            <person name="Li M."/>
            <person name="Yan X."/>
            <person name="He Y."/>
            <person name="Liu Y."/>
            <person name="Wang X."/>
            <person name="Xiang C."/>
            <person name="Varshney R.K."/>
            <person name="Ding H."/>
            <person name="Gao S."/>
            <person name="Zong X."/>
        </authorList>
    </citation>
    <scope>NUCLEOTIDE SEQUENCE [LARGE SCALE GENOMIC DNA]</scope>
    <source>
        <strain evidence="7 8">cv. Zhongwan 6</strain>
    </source>
</reference>
<comment type="caution">
    <text evidence="7">The sequence shown here is derived from an EMBL/GenBank/DDBJ whole genome shotgun (WGS) entry which is preliminary data.</text>
</comment>
<evidence type="ECO:0000256" key="3">
    <source>
        <dbReference type="ARBA" id="ARBA00022840"/>
    </source>
</evidence>
<dbReference type="Gramene" id="Psat06G0051500-T1">
    <property type="protein sequence ID" value="KAI5393414.1"/>
    <property type="gene ID" value="KIW84_060515"/>
</dbReference>
<dbReference type="InterPro" id="IPR044986">
    <property type="entry name" value="KIF15/KIN-12"/>
</dbReference>
<name>A0A9D5A2Y0_PEA</name>
<gene>
    <name evidence="7" type="ORF">KIW84_060515</name>
</gene>
<dbReference type="AlphaFoldDB" id="A0A9D5A2Y0"/>